<dbReference type="EMBL" id="CP012159">
    <property type="protein sequence ID" value="AKT36616.1"/>
    <property type="molecule type" value="Genomic_DNA"/>
</dbReference>
<dbReference type="Proteomes" id="UP000067626">
    <property type="component" value="Chromosome"/>
</dbReference>
<dbReference type="RefSeq" id="WP_082362210.1">
    <property type="nucleotide sequence ID" value="NZ_CP012159.1"/>
</dbReference>
<dbReference type="Pfam" id="PF01797">
    <property type="entry name" value="Y1_Tnp"/>
    <property type="match status" value="1"/>
</dbReference>
<sequence length="42" mass="4679">MADHVHLLLSIPPKFSLTNTVRAVKGKSAIRIHWQSVRGNEA</sequence>
<dbReference type="STRING" id="52.CMC5_007360"/>
<evidence type="ECO:0000313" key="3">
    <source>
        <dbReference type="Proteomes" id="UP000067626"/>
    </source>
</evidence>
<dbReference type="OrthoDB" id="9798161at2"/>
<dbReference type="GO" id="GO:0006313">
    <property type="term" value="P:DNA transposition"/>
    <property type="evidence" value="ECO:0007669"/>
    <property type="project" value="InterPro"/>
</dbReference>
<dbReference type="AlphaFoldDB" id="A0A0K1E6X0"/>
<organism evidence="2 3">
    <name type="scientific">Chondromyces crocatus</name>
    <dbReference type="NCBI Taxonomy" id="52"/>
    <lineage>
        <taxon>Bacteria</taxon>
        <taxon>Pseudomonadati</taxon>
        <taxon>Myxococcota</taxon>
        <taxon>Polyangia</taxon>
        <taxon>Polyangiales</taxon>
        <taxon>Polyangiaceae</taxon>
        <taxon>Chondromyces</taxon>
    </lineage>
</organism>
<dbReference type="GO" id="GO:0004803">
    <property type="term" value="F:transposase activity"/>
    <property type="evidence" value="ECO:0007669"/>
    <property type="project" value="InterPro"/>
</dbReference>
<name>A0A0K1E6X0_CHOCO</name>
<dbReference type="SUPFAM" id="SSF143422">
    <property type="entry name" value="Transposase IS200-like"/>
    <property type="match status" value="1"/>
</dbReference>
<dbReference type="InterPro" id="IPR036515">
    <property type="entry name" value="Transposase_17_sf"/>
</dbReference>
<accession>A0A0K1E6X0</accession>
<gene>
    <name evidence="2" type="ORF">CMC5_007360</name>
</gene>
<evidence type="ECO:0000259" key="1">
    <source>
        <dbReference type="Pfam" id="PF01797"/>
    </source>
</evidence>
<feature type="domain" description="Transposase IS200-like" evidence="1">
    <location>
        <begin position="1"/>
        <end position="33"/>
    </location>
</feature>
<proteinExistence type="predicted"/>
<dbReference type="Gene3D" id="3.30.70.1290">
    <property type="entry name" value="Transposase IS200-like"/>
    <property type="match status" value="1"/>
</dbReference>
<protein>
    <recommendedName>
        <fullName evidence="1">Transposase IS200-like domain-containing protein</fullName>
    </recommendedName>
</protein>
<keyword evidence="3" id="KW-1185">Reference proteome</keyword>
<reference evidence="2 3" key="1">
    <citation type="submission" date="2015-07" db="EMBL/GenBank/DDBJ databases">
        <title>Genome analysis of myxobacterium Chondromyces crocatus Cm c5 reveals a high potential for natural compound synthesis and the genetic basis for the loss of fruiting body formation.</title>
        <authorList>
            <person name="Zaburannyi N."/>
            <person name="Bunk B."/>
            <person name="Maier J."/>
            <person name="Overmann J."/>
            <person name="Mueller R."/>
        </authorList>
    </citation>
    <scope>NUCLEOTIDE SEQUENCE [LARGE SCALE GENOMIC DNA]</scope>
    <source>
        <strain evidence="2 3">Cm c5</strain>
    </source>
</reference>
<dbReference type="InterPro" id="IPR002686">
    <property type="entry name" value="Transposase_17"/>
</dbReference>
<evidence type="ECO:0000313" key="2">
    <source>
        <dbReference type="EMBL" id="AKT36616.1"/>
    </source>
</evidence>
<dbReference type="KEGG" id="ccro:CMC5_007360"/>
<dbReference type="GO" id="GO:0003677">
    <property type="term" value="F:DNA binding"/>
    <property type="evidence" value="ECO:0007669"/>
    <property type="project" value="InterPro"/>
</dbReference>